<evidence type="ECO:0000259" key="10">
    <source>
        <dbReference type="PROSITE" id="PS50928"/>
    </source>
</evidence>
<dbReference type="EMBL" id="FUWG01000008">
    <property type="protein sequence ID" value="SJZ44245.1"/>
    <property type="molecule type" value="Genomic_DNA"/>
</dbReference>
<evidence type="ECO:0000256" key="8">
    <source>
        <dbReference type="ARBA" id="ARBA00023136"/>
    </source>
</evidence>
<dbReference type="GeneID" id="78316565"/>
<evidence type="ECO:0000256" key="9">
    <source>
        <dbReference type="RuleBase" id="RU363032"/>
    </source>
</evidence>
<dbReference type="InterPro" id="IPR035906">
    <property type="entry name" value="MetI-like_sf"/>
</dbReference>
<evidence type="ECO:0000256" key="7">
    <source>
        <dbReference type="ARBA" id="ARBA00022989"/>
    </source>
</evidence>
<evidence type="ECO:0000313" key="11">
    <source>
        <dbReference type="EMBL" id="SJZ44245.1"/>
    </source>
</evidence>
<feature type="transmembrane region" description="Helical" evidence="9">
    <location>
        <begin position="189"/>
        <end position="210"/>
    </location>
</feature>
<dbReference type="SUPFAM" id="SSF161098">
    <property type="entry name" value="MetI-like"/>
    <property type="match status" value="1"/>
</dbReference>
<dbReference type="PANTHER" id="PTHR30614">
    <property type="entry name" value="MEMBRANE COMPONENT OF AMINO ACID ABC TRANSPORTER"/>
    <property type="match status" value="1"/>
</dbReference>
<evidence type="ECO:0000256" key="4">
    <source>
        <dbReference type="ARBA" id="ARBA00022475"/>
    </source>
</evidence>
<evidence type="ECO:0000256" key="2">
    <source>
        <dbReference type="ARBA" id="ARBA00010072"/>
    </source>
</evidence>
<dbReference type="NCBIfam" id="TIGR01726">
    <property type="entry name" value="HEQRo_perm_3TM"/>
    <property type="match status" value="1"/>
</dbReference>
<dbReference type="GO" id="GO:0043190">
    <property type="term" value="C:ATP-binding cassette (ABC) transporter complex"/>
    <property type="evidence" value="ECO:0007669"/>
    <property type="project" value="InterPro"/>
</dbReference>
<dbReference type="Proteomes" id="UP000190423">
    <property type="component" value="Unassembled WGS sequence"/>
</dbReference>
<dbReference type="InterPro" id="IPR000515">
    <property type="entry name" value="MetI-like"/>
</dbReference>
<keyword evidence="3 9" id="KW-0813">Transport</keyword>
<keyword evidence="4" id="KW-1003">Cell membrane</keyword>
<protein>
    <submittedName>
        <fullName evidence="11">Polar amino acid transport system permease protein</fullName>
    </submittedName>
</protein>
<dbReference type="STRING" id="261392.SAMN02745149_01265"/>
<dbReference type="Gene3D" id="1.10.3720.10">
    <property type="entry name" value="MetI-like"/>
    <property type="match status" value="1"/>
</dbReference>
<dbReference type="PROSITE" id="PS50928">
    <property type="entry name" value="ABC_TM1"/>
    <property type="match status" value="1"/>
</dbReference>
<comment type="similarity">
    <text evidence="2">Belongs to the binding-protein-dependent transport system permease family. HisMQ subfamily.</text>
</comment>
<evidence type="ECO:0000313" key="12">
    <source>
        <dbReference type="Proteomes" id="UP000190423"/>
    </source>
</evidence>
<dbReference type="GO" id="GO:0006865">
    <property type="term" value="P:amino acid transport"/>
    <property type="evidence" value="ECO:0007669"/>
    <property type="project" value="UniProtKB-KW"/>
</dbReference>
<keyword evidence="8 9" id="KW-0472">Membrane</keyword>
<gene>
    <name evidence="11" type="ORF">SAMN02745149_01265</name>
</gene>
<feature type="transmembrane region" description="Helical" evidence="9">
    <location>
        <begin position="20"/>
        <end position="39"/>
    </location>
</feature>
<dbReference type="GO" id="GO:0022857">
    <property type="term" value="F:transmembrane transporter activity"/>
    <property type="evidence" value="ECO:0007669"/>
    <property type="project" value="InterPro"/>
</dbReference>
<dbReference type="RefSeq" id="WP_078933175.1">
    <property type="nucleotide sequence ID" value="NZ_FUWG01000008.1"/>
</dbReference>
<organism evidence="11 12">
    <name type="scientific">Treponema porcinum</name>
    <dbReference type="NCBI Taxonomy" id="261392"/>
    <lineage>
        <taxon>Bacteria</taxon>
        <taxon>Pseudomonadati</taxon>
        <taxon>Spirochaetota</taxon>
        <taxon>Spirochaetia</taxon>
        <taxon>Spirochaetales</taxon>
        <taxon>Treponemataceae</taxon>
        <taxon>Treponema</taxon>
    </lineage>
</organism>
<keyword evidence="5 9" id="KW-0812">Transmembrane</keyword>
<dbReference type="CDD" id="cd06261">
    <property type="entry name" value="TM_PBP2"/>
    <property type="match status" value="1"/>
</dbReference>
<dbReference type="OrthoDB" id="9774451at2"/>
<dbReference type="Pfam" id="PF00528">
    <property type="entry name" value="BPD_transp_1"/>
    <property type="match status" value="1"/>
</dbReference>
<reference evidence="11 12" key="1">
    <citation type="submission" date="2017-02" db="EMBL/GenBank/DDBJ databases">
        <authorList>
            <person name="Peterson S.W."/>
        </authorList>
    </citation>
    <scope>NUCLEOTIDE SEQUENCE [LARGE SCALE GENOMIC DNA]</scope>
    <source>
        <strain evidence="11 12">ATCC BAA-908</strain>
    </source>
</reference>
<dbReference type="InterPro" id="IPR043429">
    <property type="entry name" value="ArtM/GltK/GlnP/TcyL/YhdX-like"/>
</dbReference>
<feature type="transmembrane region" description="Helical" evidence="9">
    <location>
        <begin position="51"/>
        <end position="73"/>
    </location>
</feature>
<accession>A0A1T4KP98</accession>
<keyword evidence="6" id="KW-0029">Amino-acid transport</keyword>
<evidence type="ECO:0000256" key="1">
    <source>
        <dbReference type="ARBA" id="ARBA00004429"/>
    </source>
</evidence>
<keyword evidence="7 9" id="KW-1133">Transmembrane helix</keyword>
<keyword evidence="12" id="KW-1185">Reference proteome</keyword>
<evidence type="ECO:0000256" key="5">
    <source>
        <dbReference type="ARBA" id="ARBA00022692"/>
    </source>
</evidence>
<feature type="domain" description="ABC transmembrane type-1" evidence="10">
    <location>
        <begin position="16"/>
        <end position="214"/>
    </location>
</feature>
<name>A0A1T4KP98_TREPO</name>
<evidence type="ECO:0000256" key="6">
    <source>
        <dbReference type="ARBA" id="ARBA00022970"/>
    </source>
</evidence>
<evidence type="ECO:0000256" key="3">
    <source>
        <dbReference type="ARBA" id="ARBA00022448"/>
    </source>
</evidence>
<dbReference type="AlphaFoldDB" id="A0A1T4KP98"/>
<sequence>MPEKYIKMLKAMLAGSLTSLEIFFLTLLFAVPLALFVAFGRMSKNRLLSGITNGFLLLIRGTPLMLQLLMVYFGPLLFVKWLSSYGIQISIKWDRFVAAIIALSINYSAYFAEIYRGGIESIPRGQYEAAKVLGYTQTQTFFRIILPQVVKRIVPAMGNEVITLVKDTALVSVIGVEELLMVANKRQSAMFSFVPLLIAGVFYFVMNWGVSVCFSRLEKKLSYYS</sequence>
<dbReference type="PANTHER" id="PTHR30614:SF0">
    <property type="entry name" value="L-CYSTINE TRANSPORT SYSTEM PERMEASE PROTEIN TCYL"/>
    <property type="match status" value="1"/>
</dbReference>
<comment type="subcellular location">
    <subcellularLocation>
        <location evidence="1">Cell inner membrane</location>
        <topology evidence="1">Multi-pass membrane protein</topology>
    </subcellularLocation>
    <subcellularLocation>
        <location evidence="9">Cell membrane</location>
        <topology evidence="9">Multi-pass membrane protein</topology>
    </subcellularLocation>
</comment>
<dbReference type="InterPro" id="IPR010065">
    <property type="entry name" value="AA_ABC_transptr_permease_3TM"/>
</dbReference>
<proteinExistence type="inferred from homology"/>